<proteinExistence type="predicted"/>
<name>A0AAE1FYG8_PETCI</name>
<sequence length="93" mass="10098">MCDQFKSVDALRTFCITYEAAARDADRVAPYTSHSHDTTEVAGVLPDVGDVADARLPIVRTTTNPIPRPNPRRYTPAEMPCGNCGTLHTPGRA</sequence>
<comment type="caution">
    <text evidence="2">The sequence shown here is derived from an EMBL/GenBank/DDBJ whole genome shotgun (WGS) entry which is preliminary data.</text>
</comment>
<reference evidence="2" key="1">
    <citation type="submission" date="2023-10" db="EMBL/GenBank/DDBJ databases">
        <title>Genome assemblies of two species of porcelain crab, Petrolisthes cinctipes and Petrolisthes manimaculis (Anomura: Porcellanidae).</title>
        <authorList>
            <person name="Angst P."/>
        </authorList>
    </citation>
    <scope>NUCLEOTIDE SEQUENCE</scope>
    <source>
        <strain evidence="2">PB745_01</strain>
        <tissue evidence="2">Gill</tissue>
    </source>
</reference>
<feature type="region of interest" description="Disordered" evidence="1">
    <location>
        <begin position="61"/>
        <end position="93"/>
    </location>
</feature>
<dbReference type="AlphaFoldDB" id="A0AAE1FYG8"/>
<evidence type="ECO:0000256" key="1">
    <source>
        <dbReference type="SAM" id="MobiDB-lite"/>
    </source>
</evidence>
<evidence type="ECO:0000313" key="2">
    <source>
        <dbReference type="EMBL" id="KAK3882765.1"/>
    </source>
</evidence>
<organism evidence="2 3">
    <name type="scientific">Petrolisthes cinctipes</name>
    <name type="common">Flat porcelain crab</name>
    <dbReference type="NCBI Taxonomy" id="88211"/>
    <lineage>
        <taxon>Eukaryota</taxon>
        <taxon>Metazoa</taxon>
        <taxon>Ecdysozoa</taxon>
        <taxon>Arthropoda</taxon>
        <taxon>Crustacea</taxon>
        <taxon>Multicrustacea</taxon>
        <taxon>Malacostraca</taxon>
        <taxon>Eumalacostraca</taxon>
        <taxon>Eucarida</taxon>
        <taxon>Decapoda</taxon>
        <taxon>Pleocyemata</taxon>
        <taxon>Anomura</taxon>
        <taxon>Galatheoidea</taxon>
        <taxon>Porcellanidae</taxon>
        <taxon>Petrolisthes</taxon>
    </lineage>
</organism>
<accession>A0AAE1FYG8</accession>
<evidence type="ECO:0000313" key="3">
    <source>
        <dbReference type="Proteomes" id="UP001286313"/>
    </source>
</evidence>
<gene>
    <name evidence="2" type="ORF">Pcinc_012874</name>
</gene>
<dbReference type="EMBL" id="JAWQEG010001059">
    <property type="protein sequence ID" value="KAK3882765.1"/>
    <property type="molecule type" value="Genomic_DNA"/>
</dbReference>
<protein>
    <submittedName>
        <fullName evidence="2">Uncharacterized protein</fullName>
    </submittedName>
</protein>
<dbReference type="Proteomes" id="UP001286313">
    <property type="component" value="Unassembled WGS sequence"/>
</dbReference>
<keyword evidence="3" id="KW-1185">Reference proteome</keyword>